<name>A0AA39LEN2_9BILA</name>
<feature type="region of interest" description="Disordered" evidence="1">
    <location>
        <begin position="327"/>
        <end position="366"/>
    </location>
</feature>
<dbReference type="AlphaFoldDB" id="A0AA39LEN2"/>
<feature type="region of interest" description="Disordered" evidence="1">
    <location>
        <begin position="60"/>
        <end position="102"/>
    </location>
</feature>
<accession>A0AA39LEN2</accession>
<keyword evidence="3" id="KW-1185">Reference proteome</keyword>
<dbReference type="Proteomes" id="UP001175271">
    <property type="component" value="Unassembled WGS sequence"/>
</dbReference>
<feature type="compositionally biased region" description="Acidic residues" evidence="1">
    <location>
        <begin position="87"/>
        <end position="96"/>
    </location>
</feature>
<feature type="compositionally biased region" description="Low complexity" evidence="1">
    <location>
        <begin position="336"/>
        <end position="352"/>
    </location>
</feature>
<dbReference type="EMBL" id="JAUCMV010000005">
    <property type="protein sequence ID" value="KAK0394370.1"/>
    <property type="molecule type" value="Genomic_DNA"/>
</dbReference>
<comment type="caution">
    <text evidence="2">The sequence shown here is derived from an EMBL/GenBank/DDBJ whole genome shotgun (WGS) entry which is preliminary data.</text>
</comment>
<evidence type="ECO:0000313" key="3">
    <source>
        <dbReference type="Proteomes" id="UP001175271"/>
    </source>
</evidence>
<sequence length="366" mass="42395">MITKRTAPYKKRMSRHQPFPRRVWKDNSLINRCAEVGSLDKIESGLFRCEFLERDTYSPPRERPVYPSLRRNASEPPVASDRVVIPDFEDEEETEEEKAQRARHPTFPRLVWKNNSVINWCMRDESLDKLESRILRCVFLERDTYSPPRERPIAHPTLRRNLSEPPIAVGSAWITSPPEHQPMEVDTLEAEEDTEKEKEEQRARMQEHEEHYLRDIEMGVLGTVDNGPPSYCEKWSGVALDEFKNWHPRSGFTPPGTPPAACYDSYIEADQCIPPITPRSPSFGPLTPEEEARLKFEKLQYKLMMREDSNCNMEMVDEYLTIRGRRERLDGDSHGSTPSTSSNDPNNPVPSVKRPRKRSSSAIVMN</sequence>
<gene>
    <name evidence="2" type="ORF">QR680_000703</name>
</gene>
<evidence type="ECO:0000313" key="2">
    <source>
        <dbReference type="EMBL" id="KAK0394370.1"/>
    </source>
</evidence>
<evidence type="ECO:0000256" key="1">
    <source>
        <dbReference type="SAM" id="MobiDB-lite"/>
    </source>
</evidence>
<protein>
    <submittedName>
        <fullName evidence="2">Uncharacterized protein</fullName>
    </submittedName>
</protein>
<proteinExistence type="predicted"/>
<organism evidence="2 3">
    <name type="scientific">Steinernema hermaphroditum</name>
    <dbReference type="NCBI Taxonomy" id="289476"/>
    <lineage>
        <taxon>Eukaryota</taxon>
        <taxon>Metazoa</taxon>
        <taxon>Ecdysozoa</taxon>
        <taxon>Nematoda</taxon>
        <taxon>Chromadorea</taxon>
        <taxon>Rhabditida</taxon>
        <taxon>Tylenchina</taxon>
        <taxon>Panagrolaimomorpha</taxon>
        <taxon>Strongyloidoidea</taxon>
        <taxon>Steinernematidae</taxon>
        <taxon>Steinernema</taxon>
    </lineage>
</organism>
<reference evidence="2" key="1">
    <citation type="submission" date="2023-06" db="EMBL/GenBank/DDBJ databases">
        <title>Genomic analysis of the entomopathogenic nematode Steinernema hermaphroditum.</title>
        <authorList>
            <person name="Schwarz E.M."/>
            <person name="Heppert J.K."/>
            <person name="Baniya A."/>
            <person name="Schwartz H.T."/>
            <person name="Tan C.-H."/>
            <person name="Antoshechkin I."/>
            <person name="Sternberg P.W."/>
            <person name="Goodrich-Blair H."/>
            <person name="Dillman A.R."/>
        </authorList>
    </citation>
    <scope>NUCLEOTIDE SEQUENCE</scope>
    <source>
        <strain evidence="2">PS9179</strain>
        <tissue evidence="2">Whole animal</tissue>
    </source>
</reference>